<keyword evidence="1" id="KW-0645">Protease</keyword>
<protein>
    <submittedName>
        <fullName evidence="1">Aspartyl protease</fullName>
    </submittedName>
</protein>
<keyword evidence="2" id="KW-1185">Reference proteome</keyword>
<dbReference type="RefSeq" id="WP_082027818.1">
    <property type="nucleotide sequence ID" value="NZ_CP010817.1"/>
</dbReference>
<reference evidence="1 2" key="1">
    <citation type="submission" date="2016-10" db="EMBL/GenBank/DDBJ databases">
        <authorList>
            <person name="Varghese N."/>
            <person name="Submissions S."/>
        </authorList>
    </citation>
    <scope>NUCLEOTIDE SEQUENCE [LARGE SCALE GENOMIC DNA]</scope>
    <source>
        <strain evidence="2">DSM 19823 / KCTC 23066 / CCTCC M 208030 / D25</strain>
    </source>
</reference>
<dbReference type="AlphaFoldDB" id="A0AAJ4W5U3"/>
<proteinExistence type="predicted"/>
<dbReference type="Gene3D" id="2.40.70.10">
    <property type="entry name" value="Acid Proteases"/>
    <property type="match status" value="2"/>
</dbReference>
<organism evidence="1 2">
    <name type="scientific">Myroides profundi</name>
    <dbReference type="NCBI Taxonomy" id="480520"/>
    <lineage>
        <taxon>Bacteria</taxon>
        <taxon>Pseudomonadati</taxon>
        <taxon>Bacteroidota</taxon>
        <taxon>Flavobacteriia</taxon>
        <taxon>Flavobacteriales</taxon>
        <taxon>Flavobacteriaceae</taxon>
        <taxon>Myroides</taxon>
    </lineage>
</organism>
<dbReference type="GO" id="GO:0008233">
    <property type="term" value="F:peptidase activity"/>
    <property type="evidence" value="ECO:0007669"/>
    <property type="project" value="UniProtKB-KW"/>
</dbReference>
<dbReference type="EMBL" id="FOFY01000012">
    <property type="protein sequence ID" value="SER28577.1"/>
    <property type="molecule type" value="Genomic_DNA"/>
</dbReference>
<accession>A0AAJ4W5U3</accession>
<dbReference type="Proteomes" id="UP000183496">
    <property type="component" value="Unassembled WGS sequence"/>
</dbReference>
<dbReference type="Pfam" id="PF13650">
    <property type="entry name" value="Asp_protease_2"/>
    <property type="match status" value="1"/>
</dbReference>
<comment type="caution">
    <text evidence="1">The sequence shown here is derived from an EMBL/GenBank/DDBJ whole genome shotgun (WGS) entry which is preliminary data.</text>
</comment>
<evidence type="ECO:0000313" key="2">
    <source>
        <dbReference type="Proteomes" id="UP000183496"/>
    </source>
</evidence>
<dbReference type="InterPro" id="IPR021109">
    <property type="entry name" value="Peptidase_aspartic_dom_sf"/>
</dbReference>
<keyword evidence="1" id="KW-0378">Hydrolase</keyword>
<dbReference type="GO" id="GO:0006508">
    <property type="term" value="P:proteolysis"/>
    <property type="evidence" value="ECO:0007669"/>
    <property type="project" value="UniProtKB-KW"/>
</dbReference>
<sequence length="385" mass="45038">MKSKSIYLLLFLMYGFFVSYAQVLTIPYEEKNGWPIIKVEVEGKEYDFLFDTGAAISLFDKKYFDIKNVIREITLSDISNKETQESLVSLDRLTISGKVFNNVIGINNDNMSQQHHFMCDVKLHGIIGIHMLKNYIIEIDPIGQHIKLYNHKMLDKKVFDTYTKHKYKSKDNNGRPSITAIVNGIKTQLLFDTGSTGYLAIPNIKMEKFVSNYKNKVVYSEGRRGVYGLEKTINKRIYLANAPIKFGNLEIKEQSFILEDNLLNNIGFQFIKEYHTYIDFYNKIIYLKKIDNKFYCAEEEIFKGFTLGLNDNGCFYVNSINSDNDLLQIEDVVLKINDQELPLSHCDIKEFFKQIERNKGVKKIRILRANQEMDIDYTYKFKWNE</sequence>
<dbReference type="KEGG" id="mpw:MPR_1058"/>
<name>A0AAJ4W5U3_MYRPR</name>
<gene>
    <name evidence="1" type="ORF">SAMN04488089_11257</name>
</gene>
<dbReference type="SUPFAM" id="SSF50630">
    <property type="entry name" value="Acid proteases"/>
    <property type="match status" value="1"/>
</dbReference>
<evidence type="ECO:0000313" key="1">
    <source>
        <dbReference type="EMBL" id="SER28577.1"/>
    </source>
</evidence>